<reference evidence="1 2" key="1">
    <citation type="submission" date="2020-09" db="EMBL/GenBank/DDBJ databases">
        <title>De no assembly of potato wild relative species, Solanum commersonii.</title>
        <authorList>
            <person name="Cho K."/>
        </authorList>
    </citation>
    <scope>NUCLEOTIDE SEQUENCE [LARGE SCALE GENOMIC DNA]</scope>
    <source>
        <strain evidence="1">LZ3.2</strain>
        <tissue evidence="1">Leaf</tissue>
    </source>
</reference>
<name>A0A9J5XI82_SOLCO</name>
<dbReference type="OrthoDB" id="1930966at2759"/>
<keyword evidence="2" id="KW-1185">Reference proteome</keyword>
<gene>
    <name evidence="1" type="ORF">H5410_047296</name>
</gene>
<accession>A0A9J5XI82</accession>
<evidence type="ECO:0000313" key="1">
    <source>
        <dbReference type="EMBL" id="KAG5586862.1"/>
    </source>
</evidence>
<proteinExistence type="predicted"/>
<dbReference type="AlphaFoldDB" id="A0A9J5XI82"/>
<evidence type="ECO:0000313" key="2">
    <source>
        <dbReference type="Proteomes" id="UP000824120"/>
    </source>
</evidence>
<dbReference type="EMBL" id="JACXVP010000009">
    <property type="protein sequence ID" value="KAG5586862.1"/>
    <property type="molecule type" value="Genomic_DNA"/>
</dbReference>
<dbReference type="Proteomes" id="UP000824120">
    <property type="component" value="Chromosome 9"/>
</dbReference>
<sequence length="126" mass="14931">MDRILVNQEFLEVFPSSEVQHLIRQGFMNFWSKHKQFMKIVEDSWKIDFVGNSFNEFHAKIKNVKNALFRWSKAVFGNVFQQIATLEDIIKVKEAQLQIHPSVDIKAELSKVEADLKKYLRLEEDF</sequence>
<organism evidence="1 2">
    <name type="scientific">Solanum commersonii</name>
    <name type="common">Commerson's wild potato</name>
    <name type="synonym">Commerson's nightshade</name>
    <dbReference type="NCBI Taxonomy" id="4109"/>
    <lineage>
        <taxon>Eukaryota</taxon>
        <taxon>Viridiplantae</taxon>
        <taxon>Streptophyta</taxon>
        <taxon>Embryophyta</taxon>
        <taxon>Tracheophyta</taxon>
        <taxon>Spermatophyta</taxon>
        <taxon>Magnoliopsida</taxon>
        <taxon>eudicotyledons</taxon>
        <taxon>Gunneridae</taxon>
        <taxon>Pentapetalae</taxon>
        <taxon>asterids</taxon>
        <taxon>lamiids</taxon>
        <taxon>Solanales</taxon>
        <taxon>Solanaceae</taxon>
        <taxon>Solanoideae</taxon>
        <taxon>Solaneae</taxon>
        <taxon>Solanum</taxon>
    </lineage>
</organism>
<comment type="caution">
    <text evidence="1">The sequence shown here is derived from an EMBL/GenBank/DDBJ whole genome shotgun (WGS) entry which is preliminary data.</text>
</comment>
<protein>
    <submittedName>
        <fullName evidence="1">Uncharacterized protein</fullName>
    </submittedName>
</protein>